<name>A0A0W8F9G4_9ZZZZ</name>
<evidence type="ECO:0000256" key="1">
    <source>
        <dbReference type="ARBA" id="ARBA00023015"/>
    </source>
</evidence>
<dbReference type="InterPro" id="IPR019888">
    <property type="entry name" value="Tscrpt_reg_AsnC-like"/>
</dbReference>
<sequence length="172" mass="19606">MVLLVFCQYQEELLKKYKIDVGDSLELDEVDRTILTNLREDSRMSLQEISRRSGIADATIQFRLKRMKSQGVIERFTISASPAATGYTVTAIMLVQTDSESHDRAVRALILIPEITEVYGILGEYDLFLKVWSRGLEELKTIINDRIRSVEGVKNLLEIVVMDRAKEESPPV</sequence>
<protein>
    <recommendedName>
        <fullName evidence="4">HTH asnC-type domain-containing protein</fullName>
    </recommendedName>
</protein>
<dbReference type="PRINTS" id="PR00033">
    <property type="entry name" value="HTHASNC"/>
</dbReference>
<feature type="domain" description="HTH asnC-type" evidence="4">
    <location>
        <begin position="27"/>
        <end position="88"/>
    </location>
</feature>
<dbReference type="EMBL" id="LNQE01001435">
    <property type="protein sequence ID" value="KUG17540.1"/>
    <property type="molecule type" value="Genomic_DNA"/>
</dbReference>
<dbReference type="Gene3D" id="1.10.10.10">
    <property type="entry name" value="Winged helix-like DNA-binding domain superfamily/Winged helix DNA-binding domain"/>
    <property type="match status" value="1"/>
</dbReference>
<dbReference type="GO" id="GO:0043200">
    <property type="term" value="P:response to amino acid"/>
    <property type="evidence" value="ECO:0007669"/>
    <property type="project" value="TreeGrafter"/>
</dbReference>
<dbReference type="PROSITE" id="PS50956">
    <property type="entry name" value="HTH_ASNC_2"/>
    <property type="match status" value="1"/>
</dbReference>
<dbReference type="InterPro" id="IPR036390">
    <property type="entry name" value="WH_DNA-bd_sf"/>
</dbReference>
<dbReference type="SMART" id="SM00344">
    <property type="entry name" value="HTH_ASNC"/>
    <property type="match status" value="1"/>
</dbReference>
<dbReference type="Gene3D" id="3.30.70.920">
    <property type="match status" value="1"/>
</dbReference>
<keyword evidence="3" id="KW-0804">Transcription</keyword>
<dbReference type="InterPro" id="IPR036388">
    <property type="entry name" value="WH-like_DNA-bd_sf"/>
</dbReference>
<evidence type="ECO:0000256" key="2">
    <source>
        <dbReference type="ARBA" id="ARBA00023125"/>
    </source>
</evidence>
<keyword evidence="1" id="KW-0805">Transcription regulation</keyword>
<evidence type="ECO:0000256" key="3">
    <source>
        <dbReference type="ARBA" id="ARBA00023163"/>
    </source>
</evidence>
<dbReference type="GO" id="GO:0005829">
    <property type="term" value="C:cytosol"/>
    <property type="evidence" value="ECO:0007669"/>
    <property type="project" value="TreeGrafter"/>
</dbReference>
<evidence type="ECO:0000259" key="4">
    <source>
        <dbReference type="PROSITE" id="PS50956"/>
    </source>
</evidence>
<dbReference type="PANTHER" id="PTHR30154">
    <property type="entry name" value="LEUCINE-RESPONSIVE REGULATORY PROTEIN"/>
    <property type="match status" value="1"/>
</dbReference>
<dbReference type="Pfam" id="PF01037">
    <property type="entry name" value="AsnC_trans_reg"/>
    <property type="match status" value="1"/>
</dbReference>
<organism evidence="5">
    <name type="scientific">hydrocarbon metagenome</name>
    <dbReference type="NCBI Taxonomy" id="938273"/>
    <lineage>
        <taxon>unclassified sequences</taxon>
        <taxon>metagenomes</taxon>
        <taxon>ecological metagenomes</taxon>
    </lineage>
</organism>
<keyword evidence="2" id="KW-0238">DNA-binding</keyword>
<evidence type="ECO:0000313" key="5">
    <source>
        <dbReference type="EMBL" id="KUG17540.1"/>
    </source>
</evidence>
<proteinExistence type="predicted"/>
<comment type="caution">
    <text evidence="5">The sequence shown here is derived from an EMBL/GenBank/DDBJ whole genome shotgun (WGS) entry which is preliminary data.</text>
</comment>
<gene>
    <name evidence="5" type="ORF">ASZ90_012771</name>
</gene>
<dbReference type="InterPro" id="IPR000485">
    <property type="entry name" value="AsnC-type_HTH_dom"/>
</dbReference>
<accession>A0A0W8F9G4</accession>
<reference evidence="5" key="1">
    <citation type="journal article" date="2015" name="Proc. Natl. Acad. Sci. U.S.A.">
        <title>Networks of energetic and metabolic interactions define dynamics in microbial communities.</title>
        <authorList>
            <person name="Embree M."/>
            <person name="Liu J.K."/>
            <person name="Al-Bassam M.M."/>
            <person name="Zengler K."/>
        </authorList>
    </citation>
    <scope>NUCLEOTIDE SEQUENCE</scope>
</reference>
<dbReference type="InterPro" id="IPR019887">
    <property type="entry name" value="Tscrpt_reg_AsnC/Lrp_C"/>
</dbReference>
<dbReference type="Pfam" id="PF13412">
    <property type="entry name" value="HTH_24"/>
    <property type="match status" value="1"/>
</dbReference>
<dbReference type="GO" id="GO:0043565">
    <property type="term" value="F:sequence-specific DNA binding"/>
    <property type="evidence" value="ECO:0007669"/>
    <property type="project" value="InterPro"/>
</dbReference>
<dbReference type="SUPFAM" id="SSF46785">
    <property type="entry name" value="Winged helix' DNA-binding domain"/>
    <property type="match status" value="1"/>
</dbReference>
<dbReference type="SUPFAM" id="SSF54909">
    <property type="entry name" value="Dimeric alpha+beta barrel"/>
    <property type="match status" value="1"/>
</dbReference>
<dbReference type="PANTHER" id="PTHR30154:SF34">
    <property type="entry name" value="TRANSCRIPTIONAL REGULATOR AZLB"/>
    <property type="match status" value="1"/>
</dbReference>
<dbReference type="InterPro" id="IPR011008">
    <property type="entry name" value="Dimeric_a/b-barrel"/>
</dbReference>
<dbReference type="AlphaFoldDB" id="A0A0W8F9G4"/>